<dbReference type="InterPro" id="IPR000887">
    <property type="entry name" value="Aldlse_KDPG_KHG"/>
</dbReference>
<dbReference type="InterPro" id="IPR013785">
    <property type="entry name" value="Aldolase_TIM"/>
</dbReference>
<keyword evidence="5" id="KW-0119">Carbohydrate metabolism</keyword>
<dbReference type="SUPFAM" id="SSF51569">
    <property type="entry name" value="Aldolase"/>
    <property type="match status" value="1"/>
</dbReference>
<organism evidence="6 7">
    <name type="scientific">Amycolatopsis samaneae</name>
    <dbReference type="NCBI Taxonomy" id="664691"/>
    <lineage>
        <taxon>Bacteria</taxon>
        <taxon>Bacillati</taxon>
        <taxon>Actinomycetota</taxon>
        <taxon>Actinomycetes</taxon>
        <taxon>Pseudonocardiales</taxon>
        <taxon>Pseudonocardiaceae</taxon>
        <taxon>Amycolatopsis</taxon>
    </lineage>
</organism>
<comment type="subunit">
    <text evidence="3">Homotrimer.</text>
</comment>
<protein>
    <submittedName>
        <fullName evidence="6">Bifunctional 4-hydroxy-2-oxoglutarate aldolase/2-dehydro-3-deoxy-phosphogluconate aldolase</fullName>
    </submittedName>
</protein>
<dbReference type="PANTHER" id="PTHR30246:SF1">
    <property type="entry name" value="2-DEHYDRO-3-DEOXY-6-PHOSPHOGALACTONATE ALDOLASE-RELATED"/>
    <property type="match status" value="1"/>
</dbReference>
<comment type="pathway">
    <text evidence="1">Carbohydrate acid metabolism.</text>
</comment>
<proteinExistence type="inferred from homology"/>
<comment type="similarity">
    <text evidence="2">Belongs to the KHG/KDPG aldolase family.</text>
</comment>
<evidence type="ECO:0000256" key="2">
    <source>
        <dbReference type="ARBA" id="ARBA00006906"/>
    </source>
</evidence>
<comment type="caution">
    <text evidence="6">The sequence shown here is derived from an EMBL/GenBank/DDBJ whole genome shotgun (WGS) entry which is preliminary data.</text>
</comment>
<reference evidence="7" key="1">
    <citation type="journal article" date="2019" name="Int. J. Syst. Evol. Microbiol.">
        <title>The Global Catalogue of Microorganisms (GCM) 10K type strain sequencing project: providing services to taxonomists for standard genome sequencing and annotation.</title>
        <authorList>
            <consortium name="The Broad Institute Genomics Platform"/>
            <consortium name="The Broad Institute Genome Sequencing Center for Infectious Disease"/>
            <person name="Wu L."/>
            <person name="Ma J."/>
        </authorList>
    </citation>
    <scope>NUCLEOTIDE SEQUENCE [LARGE SCALE GENOMIC DNA]</scope>
    <source>
        <strain evidence="7">CGMCC 4.7643</strain>
    </source>
</reference>
<dbReference type="Gene3D" id="3.20.20.70">
    <property type="entry name" value="Aldolase class I"/>
    <property type="match status" value="1"/>
</dbReference>
<sequence length="215" mass="21743">MKEIQRALARHRLVAILRAADASRFAEASTVLYAAGIRLLEATLTTPGAPEAIAKMRADLGEDALIGAGSVREPSDVDTAADAGAEYLITPTVNPAVLERAAARGVPVVCGALTPTEIDQAWRLGAAAVKVFPAAAVGGIAYLRAIRAPMPDVPLVPTGGVHLADVEGYLGAGAIAVAAATPLLGDALKPGGSLPDLAARASEFVAATARYAHPG</sequence>
<evidence type="ECO:0000256" key="3">
    <source>
        <dbReference type="ARBA" id="ARBA00011233"/>
    </source>
</evidence>
<name>A0ABW5GM08_9PSEU</name>
<evidence type="ECO:0000256" key="5">
    <source>
        <dbReference type="ARBA" id="ARBA00023277"/>
    </source>
</evidence>
<dbReference type="Pfam" id="PF01081">
    <property type="entry name" value="Aldolase"/>
    <property type="match status" value="1"/>
</dbReference>
<evidence type="ECO:0000313" key="7">
    <source>
        <dbReference type="Proteomes" id="UP001597419"/>
    </source>
</evidence>
<accession>A0ABW5GM08</accession>
<dbReference type="RefSeq" id="WP_345390954.1">
    <property type="nucleotide sequence ID" value="NZ_BAABHG010000004.1"/>
</dbReference>
<dbReference type="CDD" id="cd00452">
    <property type="entry name" value="KDPG_aldolase"/>
    <property type="match status" value="1"/>
</dbReference>
<dbReference type="NCBIfam" id="TIGR01182">
    <property type="entry name" value="eda"/>
    <property type="match status" value="1"/>
</dbReference>
<dbReference type="PANTHER" id="PTHR30246">
    <property type="entry name" value="2-KETO-3-DEOXY-6-PHOSPHOGLUCONATE ALDOLASE"/>
    <property type="match status" value="1"/>
</dbReference>
<dbReference type="Proteomes" id="UP001597419">
    <property type="component" value="Unassembled WGS sequence"/>
</dbReference>
<evidence type="ECO:0000313" key="6">
    <source>
        <dbReference type="EMBL" id="MFD2461890.1"/>
    </source>
</evidence>
<keyword evidence="7" id="KW-1185">Reference proteome</keyword>
<dbReference type="EMBL" id="JBHUKU010000014">
    <property type="protein sequence ID" value="MFD2461890.1"/>
    <property type="molecule type" value="Genomic_DNA"/>
</dbReference>
<gene>
    <name evidence="6" type="ORF">ACFSYJ_25000</name>
</gene>
<evidence type="ECO:0000256" key="1">
    <source>
        <dbReference type="ARBA" id="ARBA00004761"/>
    </source>
</evidence>
<keyword evidence="4" id="KW-0456">Lyase</keyword>
<evidence type="ECO:0000256" key="4">
    <source>
        <dbReference type="ARBA" id="ARBA00023239"/>
    </source>
</evidence>